<comment type="similarity">
    <text evidence="2">Belongs to the UPF0718 family.</text>
</comment>
<feature type="transmembrane region" description="Helical" evidence="7">
    <location>
        <begin position="154"/>
        <end position="174"/>
    </location>
</feature>
<evidence type="ECO:0000313" key="9">
    <source>
        <dbReference type="Proteomes" id="UP000215596"/>
    </source>
</evidence>
<dbReference type="Pfam" id="PF03773">
    <property type="entry name" value="ArsP_1"/>
    <property type="match status" value="1"/>
</dbReference>
<evidence type="ECO:0000256" key="5">
    <source>
        <dbReference type="ARBA" id="ARBA00022989"/>
    </source>
</evidence>
<dbReference type="Proteomes" id="UP000215596">
    <property type="component" value="Unassembled WGS sequence"/>
</dbReference>
<feature type="transmembrane region" description="Helical" evidence="7">
    <location>
        <begin position="234"/>
        <end position="258"/>
    </location>
</feature>
<evidence type="ECO:0000256" key="2">
    <source>
        <dbReference type="ARBA" id="ARBA00006386"/>
    </source>
</evidence>
<proteinExistence type="inferred from homology"/>
<organism evidence="8 9">
    <name type="scientific">Paenibacillus campinasensis</name>
    <dbReference type="NCBI Taxonomy" id="66347"/>
    <lineage>
        <taxon>Bacteria</taxon>
        <taxon>Bacillati</taxon>
        <taxon>Bacillota</taxon>
        <taxon>Bacilli</taxon>
        <taxon>Bacillales</taxon>
        <taxon>Paenibacillaceae</taxon>
        <taxon>Paenibacillus</taxon>
    </lineage>
</organism>
<accession>A0A268ETM6</accession>
<feature type="transmembrane region" description="Helical" evidence="7">
    <location>
        <begin position="18"/>
        <end position="37"/>
    </location>
</feature>
<dbReference type="AlphaFoldDB" id="A0A268ETM6"/>
<keyword evidence="6 7" id="KW-0472">Membrane</keyword>
<keyword evidence="3" id="KW-1003">Cell membrane</keyword>
<feature type="transmembrane region" description="Helical" evidence="7">
    <location>
        <begin position="83"/>
        <end position="108"/>
    </location>
</feature>
<keyword evidence="4 7" id="KW-0812">Transmembrane</keyword>
<keyword evidence="5 7" id="KW-1133">Transmembrane helix</keyword>
<evidence type="ECO:0000256" key="4">
    <source>
        <dbReference type="ARBA" id="ARBA00022692"/>
    </source>
</evidence>
<feature type="transmembrane region" description="Helical" evidence="7">
    <location>
        <begin position="333"/>
        <end position="355"/>
    </location>
</feature>
<dbReference type="PANTHER" id="PTHR43299">
    <property type="entry name" value="UPF0718 PROTEIN YRAQ"/>
    <property type="match status" value="1"/>
</dbReference>
<evidence type="ECO:0000256" key="7">
    <source>
        <dbReference type="SAM" id="Phobius"/>
    </source>
</evidence>
<evidence type="ECO:0000256" key="1">
    <source>
        <dbReference type="ARBA" id="ARBA00004651"/>
    </source>
</evidence>
<evidence type="ECO:0000256" key="3">
    <source>
        <dbReference type="ARBA" id="ARBA00022475"/>
    </source>
</evidence>
<comment type="subcellular location">
    <subcellularLocation>
        <location evidence="1">Cell membrane</location>
        <topology evidence="1">Multi-pass membrane protein</topology>
    </subcellularLocation>
</comment>
<dbReference type="InterPro" id="IPR005524">
    <property type="entry name" value="DUF318"/>
</dbReference>
<dbReference type="EMBL" id="NPBY01000038">
    <property type="protein sequence ID" value="PAD76487.1"/>
    <property type="molecule type" value="Genomic_DNA"/>
</dbReference>
<evidence type="ECO:0008006" key="10">
    <source>
        <dbReference type="Google" id="ProtNLM"/>
    </source>
</evidence>
<reference evidence="8 9" key="1">
    <citation type="submission" date="2017-07" db="EMBL/GenBank/DDBJ databases">
        <title>Isolation and whole genome analysis of endospore-forming bacteria from heroin.</title>
        <authorList>
            <person name="Kalinowski J."/>
            <person name="Ahrens B."/>
            <person name="Al-Dilaimi A."/>
            <person name="Winkler A."/>
            <person name="Wibberg D."/>
            <person name="Schleenbecker U."/>
            <person name="Ruckert C."/>
            <person name="Wolfel R."/>
            <person name="Grass G."/>
        </authorList>
    </citation>
    <scope>NUCLEOTIDE SEQUENCE [LARGE SCALE GENOMIC DNA]</scope>
    <source>
        <strain evidence="8 9">7537-G1</strain>
    </source>
</reference>
<feature type="transmembrane region" description="Helical" evidence="7">
    <location>
        <begin position="306"/>
        <end position="326"/>
    </location>
</feature>
<protein>
    <recommendedName>
        <fullName evidence="10">Permease</fullName>
    </recommendedName>
</protein>
<dbReference type="GO" id="GO:0005886">
    <property type="term" value="C:plasma membrane"/>
    <property type="evidence" value="ECO:0007669"/>
    <property type="project" value="UniProtKB-SubCell"/>
</dbReference>
<feature type="transmembrane region" description="Helical" evidence="7">
    <location>
        <begin position="120"/>
        <end position="142"/>
    </location>
</feature>
<dbReference type="PANTHER" id="PTHR43299:SF1">
    <property type="entry name" value="UPF0718 PROTEIN YRAQ"/>
    <property type="match status" value="1"/>
</dbReference>
<gene>
    <name evidence="8" type="ORF">CHH67_12800</name>
</gene>
<comment type="caution">
    <text evidence="8">The sequence shown here is derived from an EMBL/GenBank/DDBJ whole genome shotgun (WGS) entry which is preliminary data.</text>
</comment>
<sequence>MHSVETTKPSGHFNRKTLLFALLFIVITAAGLLYVKWWPYYGKAITSATTHSIGSSILTGAGDTIPAPSWSAAWEYAAAYFKAVWKAAVLGILLGSLVQVLLPSKWLLDMLGKANFKSTAIGGLASLPGMMCSCCAAPLAVGLRKKKASIGASLAFWIGNPTINPATLIFMTFVLSWEFTLLRLVFGLLLTFGVSYLANRFAPNELVPQQVQAALPEDNEPEQPMYVRWGKAMWSMFISVIPAYVLVVLMLGAFRAWLFPAMDGAGSNSLLAIIGFAIAGMLFVIPTAAEIPIIQSFMDMGMGVGPAAALLMTLPAISLPSLLMLAKHFPGKVLAFTASSVVVIGILAGLVGWMLL</sequence>
<name>A0A268ETM6_9BACL</name>
<evidence type="ECO:0000313" key="8">
    <source>
        <dbReference type="EMBL" id="PAD76487.1"/>
    </source>
</evidence>
<feature type="transmembrane region" description="Helical" evidence="7">
    <location>
        <begin position="181"/>
        <end position="198"/>
    </location>
</feature>
<feature type="transmembrane region" description="Helical" evidence="7">
    <location>
        <begin position="270"/>
        <end position="294"/>
    </location>
</feature>
<dbReference type="OrthoDB" id="8771795at2"/>
<evidence type="ECO:0000256" key="6">
    <source>
        <dbReference type="ARBA" id="ARBA00023136"/>
    </source>
</evidence>
<dbReference type="RefSeq" id="WP_095265567.1">
    <property type="nucleotide sequence ID" value="NZ_NPBY01000038.1"/>
</dbReference>